<dbReference type="EMBL" id="QJSU01000005">
    <property type="protein sequence ID" value="PYE38966.1"/>
    <property type="molecule type" value="Genomic_DNA"/>
</dbReference>
<sequence>MKNITEAMNWRYSTKAFDTNKKSQQKTFRA</sequence>
<name>A0A2V4UR06_9GAMM</name>
<keyword evidence="2" id="KW-1185">Reference proteome</keyword>
<reference evidence="1 2" key="1">
    <citation type="submission" date="2018-06" db="EMBL/GenBank/DDBJ databases">
        <title>Genomic Encyclopedia of Type Strains, Phase III (KMG-III): the genomes of soil and plant-associated and newly described type strains.</title>
        <authorList>
            <person name="Whitman W."/>
        </authorList>
    </citation>
    <scope>NUCLEOTIDE SEQUENCE [LARGE SCALE GENOMIC DNA]</scope>
    <source>
        <strain evidence="1 2">CECT 5889</strain>
    </source>
</reference>
<proteinExistence type="predicted"/>
<gene>
    <name evidence="1" type="ORF">DFP82_105120</name>
</gene>
<organism evidence="1 2">
    <name type="scientific">Psychrobacter fozii</name>
    <dbReference type="NCBI Taxonomy" id="198480"/>
    <lineage>
        <taxon>Bacteria</taxon>
        <taxon>Pseudomonadati</taxon>
        <taxon>Pseudomonadota</taxon>
        <taxon>Gammaproteobacteria</taxon>
        <taxon>Moraxellales</taxon>
        <taxon>Moraxellaceae</taxon>
        <taxon>Psychrobacter</taxon>
    </lineage>
</organism>
<dbReference type="AlphaFoldDB" id="A0A2V4UR06"/>
<evidence type="ECO:0000313" key="1">
    <source>
        <dbReference type="EMBL" id="PYE38966.1"/>
    </source>
</evidence>
<accession>A0A2V4UR06</accession>
<comment type="caution">
    <text evidence="1">The sequence shown here is derived from an EMBL/GenBank/DDBJ whole genome shotgun (WGS) entry which is preliminary data.</text>
</comment>
<dbReference type="Proteomes" id="UP000247746">
    <property type="component" value="Unassembled WGS sequence"/>
</dbReference>
<protein>
    <submittedName>
        <fullName evidence="1">Uncharacterized protein</fullName>
    </submittedName>
</protein>
<evidence type="ECO:0000313" key="2">
    <source>
        <dbReference type="Proteomes" id="UP000247746"/>
    </source>
</evidence>